<sequence>MRRSFGSGGSGRMGGGGGGGGIMRSVHRAVRAGGISGGSFQESFSCSTNNNVVKQTKSRECNNNSVVTLSSSNSSKNSSPFTSPPRYRSGGSRSFIEETDWECVYGNEDKRGGDCNAWFDSFGSVPSVDEVQHAVSALQKVSFNSNDEEQKNYGLTDLDWIEPPSVHPCSSMALRPYGIDRVGDALDLLQTDPSVQKMVMSISSDEAIWNAVLNNEAVREFRDSMNEDADKSLCESSDNGSDNSNAAKDIARWVVNHIRGKINQLVEKIMMVFHEVFQSSEKTNEEEEHPFEGKLRTSFFLSLVVMLMVVVTRSHGA</sequence>
<dbReference type="Proteomes" id="UP001454036">
    <property type="component" value="Unassembled WGS sequence"/>
</dbReference>
<accession>A0AAV3RNB8</accession>
<gene>
    <name evidence="2" type="ORF">LIER_30100</name>
</gene>
<dbReference type="EMBL" id="BAABME010010618">
    <property type="protein sequence ID" value="GAA0180390.1"/>
    <property type="molecule type" value="Genomic_DNA"/>
</dbReference>
<protein>
    <submittedName>
        <fullName evidence="2">Uncharacterized protein</fullName>
    </submittedName>
</protein>
<proteinExistence type="predicted"/>
<feature type="region of interest" description="Disordered" evidence="1">
    <location>
        <begin position="1"/>
        <end position="24"/>
    </location>
</feature>
<evidence type="ECO:0000256" key="1">
    <source>
        <dbReference type="SAM" id="MobiDB-lite"/>
    </source>
</evidence>
<organism evidence="2 3">
    <name type="scientific">Lithospermum erythrorhizon</name>
    <name type="common">Purple gromwell</name>
    <name type="synonym">Lithospermum officinale var. erythrorhizon</name>
    <dbReference type="NCBI Taxonomy" id="34254"/>
    <lineage>
        <taxon>Eukaryota</taxon>
        <taxon>Viridiplantae</taxon>
        <taxon>Streptophyta</taxon>
        <taxon>Embryophyta</taxon>
        <taxon>Tracheophyta</taxon>
        <taxon>Spermatophyta</taxon>
        <taxon>Magnoliopsida</taxon>
        <taxon>eudicotyledons</taxon>
        <taxon>Gunneridae</taxon>
        <taxon>Pentapetalae</taxon>
        <taxon>asterids</taxon>
        <taxon>lamiids</taxon>
        <taxon>Boraginales</taxon>
        <taxon>Boraginaceae</taxon>
        <taxon>Boraginoideae</taxon>
        <taxon>Lithospermeae</taxon>
        <taxon>Lithospermum</taxon>
    </lineage>
</organism>
<evidence type="ECO:0000313" key="3">
    <source>
        <dbReference type="Proteomes" id="UP001454036"/>
    </source>
</evidence>
<feature type="region of interest" description="Disordered" evidence="1">
    <location>
        <begin position="64"/>
        <end position="92"/>
    </location>
</feature>
<reference evidence="2 3" key="1">
    <citation type="submission" date="2024-01" db="EMBL/GenBank/DDBJ databases">
        <title>The complete chloroplast genome sequence of Lithospermum erythrorhizon: insights into the phylogenetic relationship among Boraginaceae species and the maternal lineages of purple gromwells.</title>
        <authorList>
            <person name="Okada T."/>
            <person name="Watanabe K."/>
        </authorList>
    </citation>
    <scope>NUCLEOTIDE SEQUENCE [LARGE SCALE GENOMIC DNA]</scope>
</reference>
<comment type="caution">
    <text evidence="2">The sequence shown here is derived from an EMBL/GenBank/DDBJ whole genome shotgun (WGS) entry which is preliminary data.</text>
</comment>
<dbReference type="PANTHER" id="PTHR33625:SF3">
    <property type="entry name" value="OS04G0550700 PROTEIN"/>
    <property type="match status" value="1"/>
</dbReference>
<evidence type="ECO:0000313" key="2">
    <source>
        <dbReference type="EMBL" id="GAA0180390.1"/>
    </source>
</evidence>
<name>A0AAV3RNB8_LITER</name>
<feature type="compositionally biased region" description="Gly residues" evidence="1">
    <location>
        <begin position="1"/>
        <end position="22"/>
    </location>
</feature>
<dbReference type="PANTHER" id="PTHR33625">
    <property type="entry name" value="OS08G0179900 PROTEIN"/>
    <property type="match status" value="1"/>
</dbReference>
<keyword evidence="3" id="KW-1185">Reference proteome</keyword>
<dbReference type="AlphaFoldDB" id="A0AAV3RNB8"/>